<sequence>MTSKIQMIVVFHHMFPQKRLF</sequence>
<evidence type="ECO:0000313" key="2">
    <source>
        <dbReference type="Proteomes" id="UP000593561"/>
    </source>
</evidence>
<comment type="caution">
    <text evidence="1">The sequence shown here is derived from an EMBL/GenBank/DDBJ whole genome shotgun (WGS) entry which is preliminary data.</text>
</comment>
<reference evidence="1 2" key="1">
    <citation type="journal article" date="2019" name="Genome Biol. Evol.">
        <title>Insights into the evolution of the New World diploid cottons (Gossypium, subgenus Houzingenia) based on genome sequencing.</title>
        <authorList>
            <person name="Grover C.E."/>
            <person name="Arick M.A. 2nd"/>
            <person name="Thrash A."/>
            <person name="Conover J.L."/>
            <person name="Sanders W.S."/>
            <person name="Peterson D.G."/>
            <person name="Frelichowski J.E."/>
            <person name="Scheffler J.A."/>
            <person name="Scheffler B.E."/>
            <person name="Wendel J.F."/>
        </authorList>
    </citation>
    <scope>NUCLEOTIDE SEQUENCE [LARGE SCALE GENOMIC DNA]</scope>
    <source>
        <strain evidence="1">27</strain>
        <tissue evidence="1">Leaf</tissue>
    </source>
</reference>
<proteinExistence type="predicted"/>
<dbReference type="EMBL" id="JABFAC010000009">
    <property type="protein sequence ID" value="MBA0624832.1"/>
    <property type="molecule type" value="Genomic_DNA"/>
</dbReference>
<reference evidence="1" key="2">
    <citation type="submission" date="2020-04" db="EMBL/GenBank/DDBJ databases">
        <authorList>
            <person name="Grover C.E."/>
            <person name="Arick M.A. II"/>
            <person name="Thrash A."/>
            <person name="Conover J.L."/>
            <person name="Sanders W.S."/>
            <person name="Peterson D.G."/>
            <person name="Scheffler J.A."/>
            <person name="Scheffler B.E."/>
            <person name="Wendel J.F."/>
        </authorList>
    </citation>
    <scope>NUCLEOTIDE SEQUENCE</scope>
    <source>
        <strain evidence="1">27</strain>
        <tissue evidence="1">Leaf</tissue>
    </source>
</reference>
<evidence type="ECO:0000313" key="1">
    <source>
        <dbReference type="EMBL" id="MBA0624832.1"/>
    </source>
</evidence>
<accession>A0A7J8SH57</accession>
<gene>
    <name evidence="1" type="ORF">Godav_010116</name>
</gene>
<keyword evidence="2" id="KW-1185">Reference proteome</keyword>
<dbReference type="AlphaFoldDB" id="A0A7J8SH57"/>
<organism evidence="1 2">
    <name type="scientific">Gossypium davidsonii</name>
    <name type="common">Davidson's cotton</name>
    <name type="synonym">Gossypium klotzschianum subsp. davidsonii</name>
    <dbReference type="NCBI Taxonomy" id="34287"/>
    <lineage>
        <taxon>Eukaryota</taxon>
        <taxon>Viridiplantae</taxon>
        <taxon>Streptophyta</taxon>
        <taxon>Embryophyta</taxon>
        <taxon>Tracheophyta</taxon>
        <taxon>Spermatophyta</taxon>
        <taxon>Magnoliopsida</taxon>
        <taxon>eudicotyledons</taxon>
        <taxon>Gunneridae</taxon>
        <taxon>Pentapetalae</taxon>
        <taxon>rosids</taxon>
        <taxon>malvids</taxon>
        <taxon>Malvales</taxon>
        <taxon>Malvaceae</taxon>
        <taxon>Malvoideae</taxon>
        <taxon>Gossypium</taxon>
    </lineage>
</organism>
<name>A0A7J8SH57_GOSDV</name>
<dbReference type="Proteomes" id="UP000593561">
    <property type="component" value="Unassembled WGS sequence"/>
</dbReference>
<protein>
    <submittedName>
        <fullName evidence="1">Uncharacterized protein</fullName>
    </submittedName>
</protein>
<dbReference type="EMBL" id="JABFAC010000009">
    <property type="protein sequence ID" value="MBA0624830.1"/>
    <property type="molecule type" value="Genomic_DNA"/>
</dbReference>